<comment type="caution">
    <text evidence="1">The sequence shown here is derived from an EMBL/GenBank/DDBJ whole genome shotgun (WGS) entry which is preliminary data.</text>
</comment>
<protein>
    <submittedName>
        <fullName evidence="1">Uncharacterized protein</fullName>
    </submittedName>
</protein>
<organism evidence="1 2">
    <name type="scientific">Paragonimus westermani</name>
    <dbReference type="NCBI Taxonomy" id="34504"/>
    <lineage>
        <taxon>Eukaryota</taxon>
        <taxon>Metazoa</taxon>
        <taxon>Spiralia</taxon>
        <taxon>Lophotrochozoa</taxon>
        <taxon>Platyhelminthes</taxon>
        <taxon>Trematoda</taxon>
        <taxon>Digenea</taxon>
        <taxon>Plagiorchiida</taxon>
        <taxon>Troglotremata</taxon>
        <taxon>Troglotrematidae</taxon>
        <taxon>Paragonimus</taxon>
    </lineage>
</organism>
<dbReference type="EMBL" id="JTDF01000304">
    <property type="protein sequence ID" value="KAF8571818.1"/>
    <property type="molecule type" value="Genomic_DNA"/>
</dbReference>
<evidence type="ECO:0000313" key="2">
    <source>
        <dbReference type="Proteomes" id="UP000699462"/>
    </source>
</evidence>
<evidence type="ECO:0000313" key="1">
    <source>
        <dbReference type="EMBL" id="KAF8571818.1"/>
    </source>
</evidence>
<proteinExistence type="predicted"/>
<gene>
    <name evidence="1" type="ORF">P879_00283</name>
</gene>
<dbReference type="Proteomes" id="UP000699462">
    <property type="component" value="Unassembled WGS sequence"/>
</dbReference>
<name>A0A8T0DXE4_9TREM</name>
<keyword evidence="2" id="KW-1185">Reference proteome</keyword>
<accession>A0A8T0DXE4</accession>
<dbReference type="AlphaFoldDB" id="A0A8T0DXE4"/>
<sequence>MTDGADSEVRCMRKHLEERTNQIIEKLQESRESTNDDIKNCKSFVHEQISTMFAELEEGRKTRVANTDRVIQQSLMNLMSMLEKIDGLLGEIDTCKSTVNKLNSLLLHEEKNNQVLR</sequence>
<reference evidence="1 2" key="1">
    <citation type="submission" date="2019-07" db="EMBL/GenBank/DDBJ databases">
        <title>Annotation for the trematode Paragonimus westermani.</title>
        <authorList>
            <person name="Choi Y.-J."/>
        </authorList>
    </citation>
    <scope>NUCLEOTIDE SEQUENCE [LARGE SCALE GENOMIC DNA]</scope>
    <source>
        <strain evidence="1">180907_Pwestermani</strain>
    </source>
</reference>
<dbReference type="OrthoDB" id="6235194at2759"/>